<name>A0A2N6CYM3_9GAMM</name>
<evidence type="ECO:0000256" key="6">
    <source>
        <dbReference type="ARBA" id="ARBA00047615"/>
    </source>
</evidence>
<dbReference type="GO" id="GO:0015949">
    <property type="term" value="P:nucleobase-containing small molecule interconversion"/>
    <property type="evidence" value="ECO:0007669"/>
    <property type="project" value="TreeGrafter"/>
</dbReference>
<keyword evidence="8" id="KW-0963">Cytoplasm</keyword>
<evidence type="ECO:0000256" key="7">
    <source>
        <dbReference type="ARBA" id="ARBA00048478"/>
    </source>
</evidence>
<dbReference type="PANTHER" id="PTHR21299">
    <property type="entry name" value="CYTIDYLATE KINASE/PANTOATE-BETA-ALANINE LIGASE"/>
    <property type="match status" value="1"/>
</dbReference>
<dbReference type="STRING" id="1111735.GCA_000428045_01062"/>
<dbReference type="RefSeq" id="WP_029133773.1">
    <property type="nucleotide sequence ID" value="NZ_CAXXYC010000003.1"/>
</dbReference>
<feature type="domain" description="Cytidylate kinase" evidence="9">
    <location>
        <begin position="5"/>
        <end position="214"/>
    </location>
</feature>
<comment type="catalytic activity">
    <reaction evidence="6 8">
        <text>dCMP + ATP = dCDP + ADP</text>
        <dbReference type="Rhea" id="RHEA:25094"/>
        <dbReference type="ChEBI" id="CHEBI:30616"/>
        <dbReference type="ChEBI" id="CHEBI:57566"/>
        <dbReference type="ChEBI" id="CHEBI:58593"/>
        <dbReference type="ChEBI" id="CHEBI:456216"/>
        <dbReference type="EC" id="2.7.4.25"/>
    </reaction>
</comment>
<dbReference type="InterPro" id="IPR003136">
    <property type="entry name" value="Cytidylate_kin"/>
</dbReference>
<gene>
    <name evidence="8" type="primary">cmk</name>
    <name evidence="10" type="ORF">C0630_06370</name>
</gene>
<reference evidence="10 11" key="1">
    <citation type="submission" date="2017-11" db="EMBL/GenBank/DDBJ databases">
        <title>Genome-resolved metagenomics identifies genetic mobility, metabolic interactions, and unexpected diversity in perchlorate-reducing communities.</title>
        <authorList>
            <person name="Barnum T.P."/>
            <person name="Figueroa I.A."/>
            <person name="Carlstrom C.I."/>
            <person name="Lucas L.N."/>
            <person name="Engelbrektson A.L."/>
            <person name="Coates J.D."/>
        </authorList>
    </citation>
    <scope>NUCLEOTIDE SEQUENCE [LARGE SCALE GENOMIC DNA]</scope>
    <source>
        <strain evidence="10">BM301</strain>
    </source>
</reference>
<dbReference type="GO" id="GO:0005524">
    <property type="term" value="F:ATP binding"/>
    <property type="evidence" value="ECO:0007669"/>
    <property type="project" value="UniProtKB-UniRule"/>
</dbReference>
<dbReference type="SUPFAM" id="SSF52540">
    <property type="entry name" value="P-loop containing nucleoside triphosphate hydrolases"/>
    <property type="match status" value="1"/>
</dbReference>
<evidence type="ECO:0000256" key="5">
    <source>
        <dbReference type="ARBA" id="ARBA00022840"/>
    </source>
</evidence>
<dbReference type="CDD" id="cd02020">
    <property type="entry name" value="CMPK"/>
    <property type="match status" value="1"/>
</dbReference>
<evidence type="ECO:0000256" key="1">
    <source>
        <dbReference type="ARBA" id="ARBA00009427"/>
    </source>
</evidence>
<organism evidence="10 11">
    <name type="scientific">Sedimenticola selenatireducens</name>
    <dbReference type="NCBI Taxonomy" id="191960"/>
    <lineage>
        <taxon>Bacteria</taxon>
        <taxon>Pseudomonadati</taxon>
        <taxon>Pseudomonadota</taxon>
        <taxon>Gammaproteobacteria</taxon>
        <taxon>Chromatiales</taxon>
        <taxon>Sedimenticolaceae</taxon>
        <taxon>Sedimenticola</taxon>
    </lineage>
</organism>
<comment type="subcellular location">
    <subcellularLocation>
        <location evidence="8">Cytoplasm</location>
    </subcellularLocation>
</comment>
<comment type="catalytic activity">
    <reaction evidence="7 8">
        <text>CMP + ATP = CDP + ADP</text>
        <dbReference type="Rhea" id="RHEA:11600"/>
        <dbReference type="ChEBI" id="CHEBI:30616"/>
        <dbReference type="ChEBI" id="CHEBI:58069"/>
        <dbReference type="ChEBI" id="CHEBI:60377"/>
        <dbReference type="ChEBI" id="CHEBI:456216"/>
        <dbReference type="EC" id="2.7.4.25"/>
    </reaction>
</comment>
<keyword evidence="4 8" id="KW-0418">Kinase</keyword>
<dbReference type="NCBIfam" id="TIGR00017">
    <property type="entry name" value="cmk"/>
    <property type="match status" value="1"/>
</dbReference>
<comment type="caution">
    <text evidence="10">The sequence shown here is derived from an EMBL/GenBank/DDBJ whole genome shotgun (WGS) entry which is preliminary data.</text>
</comment>
<evidence type="ECO:0000256" key="4">
    <source>
        <dbReference type="ARBA" id="ARBA00022777"/>
    </source>
</evidence>
<dbReference type="HAMAP" id="MF_00238">
    <property type="entry name" value="Cytidyl_kinase_type1"/>
    <property type="match status" value="1"/>
</dbReference>
<keyword evidence="5 8" id="KW-0067">ATP-binding</keyword>
<dbReference type="Pfam" id="PF02224">
    <property type="entry name" value="Cytidylate_kin"/>
    <property type="match status" value="1"/>
</dbReference>
<dbReference type="GO" id="GO:0006220">
    <property type="term" value="P:pyrimidine nucleotide metabolic process"/>
    <property type="evidence" value="ECO:0007669"/>
    <property type="project" value="UniProtKB-UniRule"/>
</dbReference>
<dbReference type="PANTHER" id="PTHR21299:SF2">
    <property type="entry name" value="CYTIDYLATE KINASE"/>
    <property type="match status" value="1"/>
</dbReference>
<dbReference type="GO" id="GO:0036430">
    <property type="term" value="F:CMP kinase activity"/>
    <property type="evidence" value="ECO:0007669"/>
    <property type="project" value="RHEA"/>
</dbReference>
<evidence type="ECO:0000256" key="2">
    <source>
        <dbReference type="ARBA" id="ARBA00022679"/>
    </source>
</evidence>
<dbReference type="InterPro" id="IPR011994">
    <property type="entry name" value="Cytidylate_kinase_dom"/>
</dbReference>
<protein>
    <recommendedName>
        <fullName evidence="8">Cytidylate kinase</fullName>
        <shortName evidence="8">CK</shortName>
        <ecNumber evidence="8">2.7.4.25</ecNumber>
    </recommendedName>
    <alternativeName>
        <fullName evidence="8">Cytidine monophosphate kinase</fullName>
        <shortName evidence="8">CMP kinase</shortName>
    </alternativeName>
</protein>
<evidence type="ECO:0000256" key="8">
    <source>
        <dbReference type="HAMAP-Rule" id="MF_00238"/>
    </source>
</evidence>
<evidence type="ECO:0000313" key="10">
    <source>
        <dbReference type="EMBL" id="PLX62456.1"/>
    </source>
</evidence>
<dbReference type="InterPro" id="IPR027417">
    <property type="entry name" value="P-loop_NTPase"/>
</dbReference>
<sequence>MAPIITIDGPSGSGKGTIASRLAGILGWRCLDSGALYRLLGYSAERAGVDLDNAQQLARLALKMDIEFREGLVLLNGEDVSLAIRTEQAGNAASKVAALPEVREALLTWQRACAVEPGLVADGRDMGSVVFPRAEVKVFLDASAEERARRRYKQLIEKGLSANLQSLVAEIRERDDRDRNRSVAPLKAPDGALIVDSTALSIEEVLELVLARVHETLPNLV</sequence>
<accession>A0A2N6CYM3</accession>
<dbReference type="EMBL" id="PKUN01000005">
    <property type="protein sequence ID" value="PLX62456.1"/>
    <property type="molecule type" value="Genomic_DNA"/>
</dbReference>
<dbReference type="Gene3D" id="3.40.50.300">
    <property type="entry name" value="P-loop containing nucleotide triphosphate hydrolases"/>
    <property type="match status" value="1"/>
</dbReference>
<evidence type="ECO:0000259" key="9">
    <source>
        <dbReference type="Pfam" id="PF02224"/>
    </source>
</evidence>
<dbReference type="EC" id="2.7.4.25" evidence="8"/>
<evidence type="ECO:0000313" key="11">
    <source>
        <dbReference type="Proteomes" id="UP000235015"/>
    </source>
</evidence>
<evidence type="ECO:0000256" key="3">
    <source>
        <dbReference type="ARBA" id="ARBA00022741"/>
    </source>
</evidence>
<dbReference type="AlphaFoldDB" id="A0A2N6CYM3"/>
<dbReference type="GO" id="GO:0036431">
    <property type="term" value="F:dCMP kinase activity"/>
    <property type="evidence" value="ECO:0007669"/>
    <property type="project" value="InterPro"/>
</dbReference>
<keyword evidence="2 8" id="KW-0808">Transferase</keyword>
<proteinExistence type="inferred from homology"/>
<dbReference type="Proteomes" id="UP000235015">
    <property type="component" value="Unassembled WGS sequence"/>
</dbReference>
<comment type="similarity">
    <text evidence="1 8">Belongs to the cytidylate kinase family. Type 1 subfamily.</text>
</comment>
<keyword evidence="3 8" id="KW-0547">Nucleotide-binding</keyword>
<feature type="binding site" evidence="8">
    <location>
        <begin position="9"/>
        <end position="17"/>
    </location>
    <ligand>
        <name>ATP</name>
        <dbReference type="ChEBI" id="CHEBI:30616"/>
    </ligand>
</feature>
<dbReference type="GO" id="GO:0005829">
    <property type="term" value="C:cytosol"/>
    <property type="evidence" value="ECO:0007669"/>
    <property type="project" value="TreeGrafter"/>
</dbReference>